<keyword evidence="9" id="KW-0479">Metal-binding</keyword>
<keyword evidence="12" id="KW-0464">Manganese</keyword>
<keyword evidence="7 13" id="KW-0328">Glycosyltransferase</keyword>
<evidence type="ECO:0000256" key="6">
    <source>
        <dbReference type="ARBA" id="ARBA00006739"/>
    </source>
</evidence>
<dbReference type="GO" id="GO:0006720">
    <property type="term" value="P:isoprenoid metabolic process"/>
    <property type="evidence" value="ECO:0007669"/>
    <property type="project" value="UniProtKB-ARBA"/>
</dbReference>
<comment type="subunit">
    <text evidence="13">Component of the dolichol-phosphate mannose (DPM) synthase complex.</text>
</comment>
<comment type="subcellular location">
    <subcellularLocation>
        <location evidence="4 13">Endoplasmic reticulum</location>
    </subcellularLocation>
</comment>
<evidence type="ECO:0000256" key="5">
    <source>
        <dbReference type="ARBA" id="ARBA00004922"/>
    </source>
</evidence>
<dbReference type="InterPro" id="IPR001173">
    <property type="entry name" value="Glyco_trans_2-like"/>
</dbReference>
<dbReference type="Pfam" id="PF00535">
    <property type="entry name" value="Glycos_transf_2"/>
    <property type="match status" value="1"/>
</dbReference>
<comment type="cofactor">
    <cofactor evidence="1">
        <name>Ca(2+)</name>
        <dbReference type="ChEBI" id="CHEBI:29108"/>
    </cofactor>
</comment>
<comment type="catalytic activity">
    <reaction evidence="13">
        <text>a di-trans,poly-cis-dolichyl phosphate + GDP-alpha-D-mannose = a di-trans,poly-cis-dolichyl beta-D-mannosyl phosphate + GDP</text>
        <dbReference type="Rhea" id="RHEA:21184"/>
        <dbReference type="Rhea" id="RHEA-COMP:19498"/>
        <dbReference type="Rhea" id="RHEA-COMP:19501"/>
        <dbReference type="ChEBI" id="CHEBI:57527"/>
        <dbReference type="ChEBI" id="CHEBI:57683"/>
        <dbReference type="ChEBI" id="CHEBI:58189"/>
        <dbReference type="ChEBI" id="CHEBI:58211"/>
    </reaction>
</comment>
<comment type="cofactor">
    <cofactor evidence="2">
        <name>Mn(2+)</name>
        <dbReference type="ChEBI" id="CHEBI:29035"/>
    </cofactor>
</comment>
<evidence type="ECO:0000256" key="10">
    <source>
        <dbReference type="ARBA" id="ARBA00022824"/>
    </source>
</evidence>
<evidence type="ECO:0000256" key="12">
    <source>
        <dbReference type="ARBA" id="ARBA00023211"/>
    </source>
</evidence>
<evidence type="ECO:0000259" key="14">
    <source>
        <dbReference type="Pfam" id="PF00535"/>
    </source>
</evidence>
<evidence type="ECO:0000256" key="13">
    <source>
        <dbReference type="RuleBase" id="RU365083"/>
    </source>
</evidence>
<dbReference type="GO" id="GO:0004582">
    <property type="term" value="F:dolichyl-phosphate beta-D-mannosyltransferase activity"/>
    <property type="evidence" value="ECO:0007669"/>
    <property type="project" value="UniProtKB-UniRule"/>
</dbReference>
<keyword evidence="11" id="KW-0460">Magnesium</keyword>
<keyword evidence="16" id="KW-1185">Reference proteome</keyword>
<evidence type="ECO:0000256" key="1">
    <source>
        <dbReference type="ARBA" id="ARBA00001913"/>
    </source>
</evidence>
<dbReference type="PANTHER" id="PTHR43398:SF1">
    <property type="entry name" value="DOLICHOL-PHOSPHATE MANNOSYLTRANSFERASE SUBUNIT 1"/>
    <property type="match status" value="1"/>
</dbReference>
<evidence type="ECO:0000313" key="15">
    <source>
        <dbReference type="EMBL" id="KAJ8907583.1"/>
    </source>
</evidence>
<dbReference type="Gene3D" id="3.90.550.10">
    <property type="entry name" value="Spore Coat Polysaccharide Biosynthesis Protein SpsA, Chain A"/>
    <property type="match status" value="1"/>
</dbReference>
<dbReference type="InterPro" id="IPR039528">
    <property type="entry name" value="DPM1-like"/>
</dbReference>
<name>A0AAV8V2E6_9RHOD</name>
<dbReference type="GO" id="GO:0006506">
    <property type="term" value="P:GPI anchor biosynthetic process"/>
    <property type="evidence" value="ECO:0007669"/>
    <property type="project" value="TreeGrafter"/>
</dbReference>
<sequence>MYCSVLLPTYNEAENLPIMVAMLVKTFEGMGESFEIIVIDDNSPDGTLSIAKDLQGVYGESRIVLAPREGKLGLGSAYVHGSHFTKGDFILIMDADLSHDPKFIPEFIKMQRDRELDIVSGTRYVKGGGVYGWDLKRKLVSRGANFLARVLLNPPVSDLTGSFRLYKKSVFQQVMPKVKSRGYTFQLEIIVRAARMRFTCGEVPITFVDRIYGTSKLGSMEVLEYLIGLWDLFISA</sequence>
<dbReference type="CDD" id="cd06442">
    <property type="entry name" value="DPM1_like"/>
    <property type="match status" value="1"/>
</dbReference>
<dbReference type="GO" id="GO:0005789">
    <property type="term" value="C:endoplasmic reticulum membrane"/>
    <property type="evidence" value="ECO:0007669"/>
    <property type="project" value="TreeGrafter"/>
</dbReference>
<proteinExistence type="inferred from homology"/>
<dbReference type="GO" id="GO:0006488">
    <property type="term" value="P:dolichol-linked oligosaccharide biosynthetic process"/>
    <property type="evidence" value="ECO:0007669"/>
    <property type="project" value="TreeGrafter"/>
</dbReference>
<feature type="domain" description="Glycosyltransferase 2-like" evidence="14">
    <location>
        <begin position="4"/>
        <end position="174"/>
    </location>
</feature>
<protein>
    <recommendedName>
        <fullName evidence="13">Dolichol-phosphate mannosyltransferase subunit 1</fullName>
        <ecNumber evidence="13">2.4.1.83</ecNumber>
    </recommendedName>
</protein>
<organism evidence="15 16">
    <name type="scientific">Rhodosorus marinus</name>
    <dbReference type="NCBI Taxonomy" id="101924"/>
    <lineage>
        <taxon>Eukaryota</taxon>
        <taxon>Rhodophyta</taxon>
        <taxon>Stylonematophyceae</taxon>
        <taxon>Stylonematales</taxon>
        <taxon>Stylonemataceae</taxon>
        <taxon>Rhodosorus</taxon>
    </lineage>
</organism>
<accession>A0AAV8V2E6</accession>
<comment type="caution">
    <text evidence="15">The sequence shown here is derived from an EMBL/GenBank/DDBJ whole genome shotgun (WGS) entry which is preliminary data.</text>
</comment>
<dbReference type="GO" id="GO:0046872">
    <property type="term" value="F:metal ion binding"/>
    <property type="evidence" value="ECO:0007669"/>
    <property type="project" value="UniProtKB-KW"/>
</dbReference>
<evidence type="ECO:0000256" key="8">
    <source>
        <dbReference type="ARBA" id="ARBA00022679"/>
    </source>
</evidence>
<keyword evidence="10 13" id="KW-0256">Endoplasmic reticulum</keyword>
<evidence type="ECO:0000256" key="3">
    <source>
        <dbReference type="ARBA" id="ARBA00001946"/>
    </source>
</evidence>
<evidence type="ECO:0000256" key="4">
    <source>
        <dbReference type="ARBA" id="ARBA00004240"/>
    </source>
</evidence>
<comment type="cofactor">
    <cofactor evidence="3">
        <name>Mg(2+)</name>
        <dbReference type="ChEBI" id="CHEBI:18420"/>
    </cofactor>
</comment>
<gene>
    <name evidence="15" type="ORF">NDN08_007693</name>
</gene>
<dbReference type="EMBL" id="JAMWBK010000002">
    <property type="protein sequence ID" value="KAJ8907583.1"/>
    <property type="molecule type" value="Genomic_DNA"/>
</dbReference>
<comment type="similarity">
    <text evidence="6 13">Belongs to the glycosyltransferase 2 family.</text>
</comment>
<dbReference type="FunFam" id="3.90.550.10:FF:000036">
    <property type="entry name" value="Dolichol-phosphate mannosyltransferase subunit 1"/>
    <property type="match status" value="1"/>
</dbReference>
<dbReference type="AlphaFoldDB" id="A0AAV8V2E6"/>
<dbReference type="Proteomes" id="UP001157974">
    <property type="component" value="Unassembled WGS sequence"/>
</dbReference>
<comment type="function">
    <text evidence="13">Transfers mannose from GDP-mannose to dolichol monophosphate to form dolichol phosphate mannose (Dol-P-Man) which is the mannosyl donor in pathways leading to N-glycosylation, glycosyl phosphatidylinositol membrane anchoring, and O-mannosylation of proteins.</text>
</comment>
<evidence type="ECO:0000313" key="16">
    <source>
        <dbReference type="Proteomes" id="UP001157974"/>
    </source>
</evidence>
<evidence type="ECO:0000256" key="7">
    <source>
        <dbReference type="ARBA" id="ARBA00022676"/>
    </source>
</evidence>
<keyword evidence="8 13" id="KW-0808">Transferase</keyword>
<dbReference type="SUPFAM" id="SSF53448">
    <property type="entry name" value="Nucleotide-diphospho-sugar transferases"/>
    <property type="match status" value="1"/>
</dbReference>
<reference evidence="15 16" key="1">
    <citation type="journal article" date="2023" name="Nat. Commun.">
        <title>Origin of minicircular mitochondrial genomes in red algae.</title>
        <authorList>
            <person name="Lee Y."/>
            <person name="Cho C.H."/>
            <person name="Lee Y.M."/>
            <person name="Park S.I."/>
            <person name="Yang J.H."/>
            <person name="West J.A."/>
            <person name="Bhattacharya D."/>
            <person name="Yoon H.S."/>
        </authorList>
    </citation>
    <scope>NUCLEOTIDE SEQUENCE [LARGE SCALE GENOMIC DNA]</scope>
    <source>
        <strain evidence="15 16">CCMP1338</strain>
        <tissue evidence="15">Whole cell</tissue>
    </source>
</reference>
<dbReference type="GO" id="GO:0006066">
    <property type="term" value="P:alcohol metabolic process"/>
    <property type="evidence" value="ECO:0007669"/>
    <property type="project" value="UniProtKB-ARBA"/>
</dbReference>
<dbReference type="InterPro" id="IPR029044">
    <property type="entry name" value="Nucleotide-diphossugar_trans"/>
</dbReference>
<evidence type="ECO:0000256" key="9">
    <source>
        <dbReference type="ARBA" id="ARBA00022723"/>
    </source>
</evidence>
<dbReference type="GO" id="GO:0035269">
    <property type="term" value="P:protein O-linked glycosylation via mannose"/>
    <property type="evidence" value="ECO:0007669"/>
    <property type="project" value="TreeGrafter"/>
</dbReference>
<dbReference type="PANTHER" id="PTHR43398">
    <property type="entry name" value="DOLICHOL-PHOSPHATE MANNOSYLTRANSFERASE SUBUNIT 1"/>
    <property type="match status" value="1"/>
</dbReference>
<evidence type="ECO:0000256" key="2">
    <source>
        <dbReference type="ARBA" id="ARBA00001936"/>
    </source>
</evidence>
<comment type="pathway">
    <text evidence="5 13">Protein modification; protein glycosylation.</text>
</comment>
<dbReference type="EC" id="2.4.1.83" evidence="13"/>
<evidence type="ECO:0000256" key="11">
    <source>
        <dbReference type="ARBA" id="ARBA00022842"/>
    </source>
</evidence>